<keyword evidence="2 7" id="KW-0732">Signal</keyword>
<dbReference type="CDD" id="cd04842">
    <property type="entry name" value="Peptidases_S8_Kp43_protease"/>
    <property type="match status" value="1"/>
</dbReference>
<dbReference type="Gene3D" id="2.60.40.10">
    <property type="entry name" value="Immunoglobulins"/>
    <property type="match status" value="2"/>
</dbReference>
<dbReference type="PANTHER" id="PTHR46708">
    <property type="entry name" value="TENASCIN"/>
    <property type="match status" value="1"/>
</dbReference>
<dbReference type="InterPro" id="IPR008979">
    <property type="entry name" value="Galactose-bd-like_sf"/>
</dbReference>
<dbReference type="InterPro" id="IPR026444">
    <property type="entry name" value="Secre_tail"/>
</dbReference>
<evidence type="ECO:0000313" key="10">
    <source>
        <dbReference type="Proteomes" id="UP001497527"/>
    </source>
</evidence>
<dbReference type="Pfam" id="PF18962">
    <property type="entry name" value="Por_Secre_tail"/>
    <property type="match status" value="1"/>
</dbReference>
<keyword evidence="4 6" id="KW-0378">Hydrolase</keyword>
<keyword evidence="3" id="KW-0677">Repeat</keyword>
<comment type="caution">
    <text evidence="9">The sequence shown here is derived from an EMBL/GenBank/DDBJ whole genome shotgun (WGS) entry which is preliminary data.</text>
</comment>
<organism evidence="9 10">
    <name type="scientific">Tenacibaculum polynesiense</name>
    <dbReference type="NCBI Taxonomy" id="3137857"/>
    <lineage>
        <taxon>Bacteria</taxon>
        <taxon>Pseudomonadati</taxon>
        <taxon>Bacteroidota</taxon>
        <taxon>Flavobacteriia</taxon>
        <taxon>Flavobacteriales</taxon>
        <taxon>Flavobacteriaceae</taxon>
        <taxon>Tenacibaculum</taxon>
    </lineage>
</organism>
<dbReference type="PROSITE" id="PS50853">
    <property type="entry name" value="FN3"/>
    <property type="match status" value="2"/>
</dbReference>
<comment type="similarity">
    <text evidence="6">Belongs to the peptidase S8 family.</text>
</comment>
<feature type="domain" description="Fibronectin type-III" evidence="8">
    <location>
        <begin position="569"/>
        <end position="654"/>
    </location>
</feature>
<keyword evidence="5 6" id="KW-0720">Serine protease</keyword>
<dbReference type="InterPro" id="IPR003961">
    <property type="entry name" value="FN3_dom"/>
</dbReference>
<dbReference type="EMBL" id="CAXJIO010000010">
    <property type="protein sequence ID" value="CAL2102002.1"/>
    <property type="molecule type" value="Genomic_DNA"/>
</dbReference>
<evidence type="ECO:0000259" key="8">
    <source>
        <dbReference type="PROSITE" id="PS50853"/>
    </source>
</evidence>
<feature type="chain" id="PRO_5047200180" evidence="7">
    <location>
        <begin position="25"/>
        <end position="844"/>
    </location>
</feature>
<dbReference type="SUPFAM" id="SSF49265">
    <property type="entry name" value="Fibronectin type III"/>
    <property type="match status" value="1"/>
</dbReference>
<evidence type="ECO:0000313" key="9">
    <source>
        <dbReference type="EMBL" id="CAL2102002.1"/>
    </source>
</evidence>
<dbReference type="SUPFAM" id="SSF52743">
    <property type="entry name" value="Subtilisin-like"/>
    <property type="match status" value="1"/>
</dbReference>
<dbReference type="NCBIfam" id="TIGR04183">
    <property type="entry name" value="Por_Secre_tail"/>
    <property type="match status" value="1"/>
</dbReference>
<dbReference type="CDD" id="cd00063">
    <property type="entry name" value="FN3"/>
    <property type="match status" value="2"/>
</dbReference>
<keyword evidence="1 6" id="KW-0645">Protease</keyword>
<evidence type="ECO:0000256" key="4">
    <source>
        <dbReference type="ARBA" id="ARBA00022801"/>
    </source>
</evidence>
<dbReference type="InterPro" id="IPR034058">
    <property type="entry name" value="TagA/B/C/D_pept_dom"/>
</dbReference>
<dbReference type="InterPro" id="IPR036852">
    <property type="entry name" value="Peptidase_S8/S53_dom_sf"/>
</dbReference>
<dbReference type="Gene3D" id="3.40.50.200">
    <property type="entry name" value="Peptidase S8/S53 domain"/>
    <property type="match status" value="1"/>
</dbReference>
<proteinExistence type="inferred from homology"/>
<evidence type="ECO:0000256" key="1">
    <source>
        <dbReference type="ARBA" id="ARBA00022670"/>
    </source>
</evidence>
<dbReference type="Pfam" id="PF00082">
    <property type="entry name" value="Peptidase_S8"/>
    <property type="match status" value="1"/>
</dbReference>
<dbReference type="PROSITE" id="PS00138">
    <property type="entry name" value="SUBTILASE_SER"/>
    <property type="match status" value="1"/>
</dbReference>
<dbReference type="PANTHER" id="PTHR46708:SF2">
    <property type="entry name" value="FIBRONECTIN TYPE-III DOMAIN-CONTAINING PROTEIN"/>
    <property type="match status" value="1"/>
</dbReference>
<dbReference type="InterPro" id="IPR013783">
    <property type="entry name" value="Ig-like_fold"/>
</dbReference>
<feature type="signal peptide" evidence="7">
    <location>
        <begin position="1"/>
        <end position="24"/>
    </location>
</feature>
<reference evidence="9 10" key="1">
    <citation type="submission" date="2024-05" db="EMBL/GenBank/DDBJ databases">
        <authorList>
            <person name="Duchaud E."/>
        </authorList>
    </citation>
    <scope>NUCLEOTIDE SEQUENCE [LARGE SCALE GENOMIC DNA]</scope>
    <source>
        <strain evidence="9">Ena-SAMPLE-TAB-13-05-2024-13:56:06:370-140308</strain>
    </source>
</reference>
<dbReference type="Proteomes" id="UP001497527">
    <property type="component" value="Unassembled WGS sequence"/>
</dbReference>
<evidence type="ECO:0000256" key="3">
    <source>
        <dbReference type="ARBA" id="ARBA00022737"/>
    </source>
</evidence>
<dbReference type="InterPro" id="IPR036116">
    <property type="entry name" value="FN3_sf"/>
</dbReference>
<dbReference type="PROSITE" id="PS51892">
    <property type="entry name" value="SUBTILASE"/>
    <property type="match status" value="1"/>
</dbReference>
<dbReference type="SMART" id="SM00060">
    <property type="entry name" value="FN3"/>
    <property type="match status" value="2"/>
</dbReference>
<evidence type="ECO:0000256" key="7">
    <source>
        <dbReference type="SAM" id="SignalP"/>
    </source>
</evidence>
<dbReference type="InterPro" id="IPR000209">
    <property type="entry name" value="Peptidase_S8/S53_dom"/>
</dbReference>
<feature type="domain" description="Fibronectin type-III" evidence="8">
    <location>
        <begin position="664"/>
        <end position="749"/>
    </location>
</feature>
<accession>A0ABP1EXM7</accession>
<dbReference type="Gene3D" id="2.60.120.380">
    <property type="match status" value="1"/>
</dbReference>
<feature type="active site" description="Charge relay system" evidence="6">
    <location>
        <position position="163"/>
    </location>
</feature>
<sequence length="844" mass="91236">MKNNYLKAMVLSSVLLGTSYQVQAQNKQEVESIRGSYDLKKLQRLSSNFQKESNNKKEEAYKIAKQKGWETTIFKKDGTYMELQEVVDGKPIYYTTFNVDAAKSTRTNHLHKGGSLGLNLFGQGMKAYVWDGGVPNKDHQEYDGTGGNNRVSVGDGSSTLNFHAEHVTATIVASGKVAKAKGMAPYASAIGNDWNNDKSEATNAASNGMILSNHSYGYGAAQIPDYYFGAYIKVSRDWDELMFNTPNYLMVVAAGNDGQDESSNAEPLNGNKAYDKLSGHATCKNNLVVTNAQDANVDASGKLISVQIHNSSSEGPTDDLRIKPDIAGNGAGVYSATHFPSYDKASGQNNSDGNVNDDYVEMTGTSMAAPNVTGSLLLLQQHYKNKNNNFMKAATLKGLALHTADDAGSTGPDAIFGWGLLNSKEAAVAITQAGKEAQIKELTLTSGKSYTLTVESDGKSPLLASISWTDRPGTATEKANQSTAVLVNDLDIRVKKGTTTYNPWKLTGVNTNTKGDNKVDPYERVDVANASGTYTITVTHKGTLTGNSQNFSLIVTGLKGAPIVCNATVPTNVVANNVTETEAKVEWTAVVGAKYDLQYRKSGTTNWITKEATTNSYTIEGLTAETKYDVQVRSKCAIKNSAYSTSINFTTKKEAAKDTQAPTAPTSLKATNIEKTNLTLNWTASTDNVAVTGYDVYRGTTKLTTVTATNYNVTGLTADTAYKFSVKAKDAAGNISSSSNEVSVTTKSDWDDDWDDDWGDDWGEFSINGDTSKITVFPNPTSNFLNIKIVSLSNTRYSIINAVGSVVQYGKATNNIDVSKLPNGIYFFELKTKKERKVLKFIKE</sequence>
<name>A0ABP1EXM7_9FLAO</name>
<evidence type="ECO:0000256" key="5">
    <source>
        <dbReference type="ARBA" id="ARBA00022825"/>
    </source>
</evidence>
<protein>
    <submittedName>
        <fullName evidence="9">Por secretion system C-terminal sorting domain-containing protein</fullName>
    </submittedName>
</protein>
<gene>
    <name evidence="9" type="ORF">T190423A01A_10565</name>
</gene>
<keyword evidence="10" id="KW-1185">Reference proteome</keyword>
<dbReference type="InterPro" id="IPR050991">
    <property type="entry name" value="ECM_Regulatory_Proteins"/>
</dbReference>
<dbReference type="RefSeq" id="WP_348714687.1">
    <property type="nucleotide sequence ID" value="NZ_CAXJIO010000010.1"/>
</dbReference>
<dbReference type="SUPFAM" id="SSF49785">
    <property type="entry name" value="Galactose-binding domain-like"/>
    <property type="match status" value="1"/>
</dbReference>
<dbReference type="Pfam" id="PF00041">
    <property type="entry name" value="fn3"/>
    <property type="match status" value="2"/>
</dbReference>
<feature type="active site" description="Charge relay system" evidence="6">
    <location>
        <position position="366"/>
    </location>
</feature>
<evidence type="ECO:0000256" key="6">
    <source>
        <dbReference type="PROSITE-ProRule" id="PRU01240"/>
    </source>
</evidence>
<feature type="active site" description="Charge relay system" evidence="6">
    <location>
        <position position="131"/>
    </location>
</feature>
<dbReference type="InterPro" id="IPR023828">
    <property type="entry name" value="Peptidase_S8_Ser-AS"/>
</dbReference>
<evidence type="ECO:0000256" key="2">
    <source>
        <dbReference type="ARBA" id="ARBA00022729"/>
    </source>
</evidence>